<reference evidence="1 2" key="1">
    <citation type="submission" date="2021-04" db="EMBL/GenBank/DDBJ databases">
        <authorList>
            <person name="De Guttry C."/>
            <person name="Zahm M."/>
            <person name="Klopp C."/>
            <person name="Cabau C."/>
            <person name="Louis A."/>
            <person name="Berthelot C."/>
            <person name="Parey E."/>
            <person name="Roest Crollius H."/>
            <person name="Montfort J."/>
            <person name="Robinson-Rechavi M."/>
            <person name="Bucao C."/>
            <person name="Bouchez O."/>
            <person name="Gislard M."/>
            <person name="Lluch J."/>
            <person name="Milhes M."/>
            <person name="Lampietro C."/>
            <person name="Lopez Roques C."/>
            <person name="Donnadieu C."/>
            <person name="Braasch I."/>
            <person name="Desvignes T."/>
            <person name="Postlethwait J."/>
            <person name="Bobe J."/>
            <person name="Wedekind C."/>
            <person name="Guiguen Y."/>
        </authorList>
    </citation>
    <scope>NUCLEOTIDE SEQUENCE [LARGE SCALE GENOMIC DNA]</scope>
    <source>
        <strain evidence="1">Cs_M1</strain>
        <tissue evidence="1">Blood</tissue>
    </source>
</reference>
<comment type="caution">
    <text evidence="1">The sequence shown here is derived from an EMBL/GenBank/DDBJ whole genome shotgun (WGS) entry which is preliminary data.</text>
</comment>
<dbReference type="Proteomes" id="UP001356427">
    <property type="component" value="Unassembled WGS sequence"/>
</dbReference>
<proteinExistence type="predicted"/>
<keyword evidence="2" id="KW-1185">Reference proteome</keyword>
<organism evidence="1 2">
    <name type="scientific">Coregonus suidteri</name>
    <dbReference type="NCBI Taxonomy" id="861788"/>
    <lineage>
        <taxon>Eukaryota</taxon>
        <taxon>Metazoa</taxon>
        <taxon>Chordata</taxon>
        <taxon>Craniata</taxon>
        <taxon>Vertebrata</taxon>
        <taxon>Euteleostomi</taxon>
        <taxon>Actinopterygii</taxon>
        <taxon>Neopterygii</taxon>
        <taxon>Teleostei</taxon>
        <taxon>Protacanthopterygii</taxon>
        <taxon>Salmoniformes</taxon>
        <taxon>Salmonidae</taxon>
        <taxon>Coregoninae</taxon>
        <taxon>Coregonus</taxon>
    </lineage>
</organism>
<name>A0AAN8QC00_9TELE</name>
<dbReference type="AlphaFoldDB" id="A0AAN8QC00"/>
<protein>
    <submittedName>
        <fullName evidence="1">Uncharacterized protein</fullName>
    </submittedName>
</protein>
<evidence type="ECO:0000313" key="2">
    <source>
        <dbReference type="Proteomes" id="UP001356427"/>
    </source>
</evidence>
<accession>A0AAN8QC00</accession>
<dbReference type="EMBL" id="JAGTTL010000029">
    <property type="protein sequence ID" value="KAK6299209.1"/>
    <property type="molecule type" value="Genomic_DNA"/>
</dbReference>
<sequence length="115" mass="13056">MKKPAYSLTTMDTYMTHSQTFGIPLWVAPLLRAASRARSDHARRKKAYKLIQRKLYHQGVGCQKGDGGHPTYVYPTELKQLMRAVFPEDVCDYPDPCHAQVVQVTMEDLQGIESS</sequence>
<evidence type="ECO:0000313" key="1">
    <source>
        <dbReference type="EMBL" id="KAK6299209.1"/>
    </source>
</evidence>
<gene>
    <name evidence="1" type="ORF">J4Q44_G00307190</name>
</gene>